<gene>
    <name evidence="1" type="ORF">K8U80_06740</name>
</gene>
<dbReference type="AlphaFoldDB" id="A0A921LTA3"/>
<accession>A0A921LTA3</accession>
<reference evidence="1" key="1">
    <citation type="journal article" date="2021" name="PeerJ">
        <title>Extensive microbial diversity within the chicken gut microbiome revealed by metagenomics and culture.</title>
        <authorList>
            <person name="Gilroy R."/>
            <person name="Ravi A."/>
            <person name="Getino M."/>
            <person name="Pursley I."/>
            <person name="Horton D.L."/>
            <person name="Alikhan N.F."/>
            <person name="Baker D."/>
            <person name="Gharbi K."/>
            <person name="Hall N."/>
            <person name="Watson M."/>
            <person name="Adriaenssens E.M."/>
            <person name="Foster-Nyarko E."/>
            <person name="Jarju S."/>
            <person name="Secka A."/>
            <person name="Antonio M."/>
            <person name="Oren A."/>
            <person name="Chaudhuri R.R."/>
            <person name="La Ragione R."/>
            <person name="Hildebrand F."/>
            <person name="Pallen M.J."/>
        </authorList>
    </citation>
    <scope>NUCLEOTIDE SEQUENCE</scope>
    <source>
        <strain evidence="1">ChiGjej2B2-7701</strain>
    </source>
</reference>
<dbReference type="Proteomes" id="UP000746751">
    <property type="component" value="Unassembled WGS sequence"/>
</dbReference>
<reference evidence="1" key="2">
    <citation type="submission" date="2021-09" db="EMBL/GenBank/DDBJ databases">
        <authorList>
            <person name="Gilroy R."/>
        </authorList>
    </citation>
    <scope>NUCLEOTIDE SEQUENCE</scope>
    <source>
        <strain evidence="1">ChiGjej2B2-7701</strain>
    </source>
</reference>
<evidence type="ECO:0000313" key="2">
    <source>
        <dbReference type="Proteomes" id="UP000746751"/>
    </source>
</evidence>
<comment type="caution">
    <text evidence="1">The sequence shown here is derived from an EMBL/GenBank/DDBJ whole genome shotgun (WGS) entry which is preliminary data.</text>
</comment>
<sequence length="147" mass="17298">MERNERKESLDDLALDGLGTLYQSNEEEGRVLQRLKMHLNDLKIKETFKVGDIVMWKGGMKNRNFPEYHTPAIVVDCFDPPIMDPEPSAGSQYYREPLDVRLGFIAEDDSFVTFLYDSRRFERYEEQSERMKKRIATIKELLKSQNV</sequence>
<evidence type="ECO:0000313" key="1">
    <source>
        <dbReference type="EMBL" id="HJG31078.1"/>
    </source>
</evidence>
<name>A0A921LTA3_9ACTN</name>
<protein>
    <submittedName>
        <fullName evidence="1">Uncharacterized protein</fullName>
    </submittedName>
</protein>
<organism evidence="1 2">
    <name type="scientific">Collinsella ihumii</name>
    <dbReference type="NCBI Taxonomy" id="1720204"/>
    <lineage>
        <taxon>Bacteria</taxon>
        <taxon>Bacillati</taxon>
        <taxon>Actinomycetota</taxon>
        <taxon>Coriobacteriia</taxon>
        <taxon>Coriobacteriales</taxon>
        <taxon>Coriobacteriaceae</taxon>
        <taxon>Collinsella</taxon>
    </lineage>
</organism>
<dbReference type="EMBL" id="DYVF01000043">
    <property type="protein sequence ID" value="HJG31078.1"/>
    <property type="molecule type" value="Genomic_DNA"/>
</dbReference>
<proteinExistence type="predicted"/>